<name>A0A183U7C7_TOXCA</name>
<proteinExistence type="predicted"/>
<accession>A0A183U7C7</accession>
<organism evidence="2 3">
    <name type="scientific">Toxocara canis</name>
    <name type="common">Canine roundworm</name>
    <dbReference type="NCBI Taxonomy" id="6265"/>
    <lineage>
        <taxon>Eukaryota</taxon>
        <taxon>Metazoa</taxon>
        <taxon>Ecdysozoa</taxon>
        <taxon>Nematoda</taxon>
        <taxon>Chromadorea</taxon>
        <taxon>Rhabditida</taxon>
        <taxon>Spirurina</taxon>
        <taxon>Ascaridomorpha</taxon>
        <taxon>Ascaridoidea</taxon>
        <taxon>Toxocaridae</taxon>
        <taxon>Toxocara</taxon>
    </lineage>
</organism>
<reference evidence="1 2" key="2">
    <citation type="submission" date="2018-11" db="EMBL/GenBank/DDBJ databases">
        <authorList>
            <consortium name="Pathogen Informatics"/>
        </authorList>
    </citation>
    <scope>NUCLEOTIDE SEQUENCE [LARGE SCALE GENOMIC DNA]</scope>
</reference>
<dbReference type="WBParaSite" id="TCNE_0000439701-mRNA-1">
    <property type="protein sequence ID" value="TCNE_0000439701-mRNA-1"/>
    <property type="gene ID" value="TCNE_0000439701"/>
</dbReference>
<evidence type="ECO:0000313" key="2">
    <source>
        <dbReference type="Proteomes" id="UP000050794"/>
    </source>
</evidence>
<reference evidence="3" key="1">
    <citation type="submission" date="2016-06" db="UniProtKB">
        <authorList>
            <consortium name="WormBaseParasite"/>
        </authorList>
    </citation>
    <scope>IDENTIFICATION</scope>
</reference>
<keyword evidence="2" id="KW-1185">Reference proteome</keyword>
<evidence type="ECO:0000313" key="3">
    <source>
        <dbReference type="WBParaSite" id="TCNE_0000439701-mRNA-1"/>
    </source>
</evidence>
<dbReference type="AlphaFoldDB" id="A0A183U7C7"/>
<protein>
    <submittedName>
        <fullName evidence="3">Sugar phosphate isomerase/epimerase</fullName>
    </submittedName>
</protein>
<gene>
    <name evidence="1" type="ORF">TCNE_LOCUS4397</name>
</gene>
<dbReference type="Proteomes" id="UP000050794">
    <property type="component" value="Unassembled WGS sequence"/>
</dbReference>
<evidence type="ECO:0000313" key="1">
    <source>
        <dbReference type="EMBL" id="VDM30114.1"/>
    </source>
</evidence>
<sequence>MVESLESRPEAYGRERTLWWLFNYIEYCRNQLGIEMSLNGANSSISLNYLDDFAKTQILGDQNIVHYHIDERYLTFLHPRNWWEAVEGAYGWLK</sequence>
<dbReference type="EMBL" id="UYWY01007360">
    <property type="protein sequence ID" value="VDM30114.1"/>
    <property type="molecule type" value="Genomic_DNA"/>
</dbReference>